<protein>
    <submittedName>
        <fullName evidence="1">Uncharacterized protein</fullName>
    </submittedName>
</protein>
<gene>
    <name evidence="1" type="ORF">LFUMFP_220030</name>
</gene>
<reference evidence="1" key="1">
    <citation type="submission" date="2018-01" db="EMBL/GenBank/DDBJ databases">
        <authorList>
            <person name="Chaillou S."/>
        </authorList>
    </citation>
    <scope>NUCLEOTIDE SEQUENCE [LARGE SCALE GENOMIC DNA]</scope>
    <source>
        <strain evidence="1">MFPC41A2801</strain>
    </source>
</reference>
<dbReference type="Proteomes" id="UP000238739">
    <property type="component" value="Unassembled WGS sequence"/>
</dbReference>
<evidence type="ECO:0000313" key="2">
    <source>
        <dbReference type="Proteomes" id="UP000238739"/>
    </source>
</evidence>
<keyword evidence="2" id="KW-1185">Reference proteome</keyword>
<accession>A0A2N9DV06</accession>
<name>A0A2N9DV06_9LACO</name>
<dbReference type="EMBL" id="OGVC01000015">
    <property type="protein sequence ID" value="SPC38269.1"/>
    <property type="molecule type" value="Genomic_DNA"/>
</dbReference>
<dbReference type="AlphaFoldDB" id="A0A2N9DV06"/>
<comment type="caution">
    <text evidence="1">The sequence shown here is derived from an EMBL/GenBank/DDBJ whole genome shotgun (WGS) entry which is preliminary data.</text>
</comment>
<organism evidence="1 2">
    <name type="scientific">Latilactobacillus fuchuensis</name>
    <dbReference type="NCBI Taxonomy" id="164393"/>
    <lineage>
        <taxon>Bacteria</taxon>
        <taxon>Bacillati</taxon>
        <taxon>Bacillota</taxon>
        <taxon>Bacilli</taxon>
        <taxon>Lactobacillales</taxon>
        <taxon>Lactobacillaceae</taxon>
        <taxon>Latilactobacillus</taxon>
    </lineage>
</organism>
<sequence>MLLRYKTSFSVADFELFLIFINNTDQAIIVHPRLKTIHVPKKSSPDKYESWSGFIKLSKLPIKISTEPIQQTTVKTNHLKGIPKWLLF</sequence>
<proteinExistence type="predicted"/>
<evidence type="ECO:0000313" key="1">
    <source>
        <dbReference type="EMBL" id="SPC38269.1"/>
    </source>
</evidence>